<reference evidence="2" key="1">
    <citation type="submission" date="2022-10" db="EMBL/GenBank/DDBJ databases">
        <title>Tapping the CABI collections for fungal endophytes: first genome assemblies for Collariella, Neodidymelliopsis, Ascochyta clinopodiicola, Didymella pomorum, Didymosphaeria variabile, Neocosmospora piperis and Neocucurbitaria cava.</title>
        <authorList>
            <person name="Hill R."/>
        </authorList>
    </citation>
    <scope>NUCLEOTIDE SEQUENCE</scope>
    <source>
        <strain evidence="2">IMI 355082</strain>
    </source>
</reference>
<feature type="region of interest" description="Disordered" evidence="1">
    <location>
        <begin position="196"/>
        <end position="216"/>
    </location>
</feature>
<evidence type="ECO:0000313" key="3">
    <source>
        <dbReference type="Proteomes" id="UP001140453"/>
    </source>
</evidence>
<evidence type="ECO:0000256" key="1">
    <source>
        <dbReference type="SAM" id="MobiDB-lite"/>
    </source>
</evidence>
<organism evidence="2 3">
    <name type="scientific">Gnomoniopsis smithogilvyi</name>
    <dbReference type="NCBI Taxonomy" id="1191159"/>
    <lineage>
        <taxon>Eukaryota</taxon>
        <taxon>Fungi</taxon>
        <taxon>Dikarya</taxon>
        <taxon>Ascomycota</taxon>
        <taxon>Pezizomycotina</taxon>
        <taxon>Sordariomycetes</taxon>
        <taxon>Sordariomycetidae</taxon>
        <taxon>Diaporthales</taxon>
        <taxon>Gnomoniaceae</taxon>
        <taxon>Gnomoniopsis</taxon>
    </lineage>
</organism>
<evidence type="ECO:0000313" key="2">
    <source>
        <dbReference type="EMBL" id="KAJ4390541.1"/>
    </source>
</evidence>
<dbReference type="EMBL" id="JAPEVB010000003">
    <property type="protein sequence ID" value="KAJ4390541.1"/>
    <property type="molecule type" value="Genomic_DNA"/>
</dbReference>
<dbReference type="AlphaFoldDB" id="A0A9W8YS20"/>
<accession>A0A9W8YS20</accession>
<gene>
    <name evidence="2" type="ORF">N0V93_004137</name>
</gene>
<sequence length="216" mass="23610">MKRLNSVKQALRNVVSSNDNRSSSPPAPSTPVITIKHLYAIDPQGSLVKYPGPPIPLTPMPYTGGNLRYSTDGRLTYGAALADLKRTAKMILLCAEQSVPWNSFKLQAEVDREVVDDNIVACKMLPLLNIQSQALDLDSAFLDMDTGEFSRALMSASATWGVNLALVVRWQPGRRQDKPLTPVPIAERDLMVDRRRGSAGSTGTIWPGPNAPRNNT</sequence>
<protein>
    <submittedName>
        <fullName evidence="2">Uncharacterized protein</fullName>
    </submittedName>
</protein>
<dbReference type="OrthoDB" id="10416413at2759"/>
<dbReference type="Proteomes" id="UP001140453">
    <property type="component" value="Unassembled WGS sequence"/>
</dbReference>
<comment type="caution">
    <text evidence="2">The sequence shown here is derived from an EMBL/GenBank/DDBJ whole genome shotgun (WGS) entry which is preliminary data.</text>
</comment>
<keyword evidence="3" id="KW-1185">Reference proteome</keyword>
<proteinExistence type="predicted"/>
<name>A0A9W8YS20_9PEZI</name>